<name>A0A058YYV1_FONAL</name>
<evidence type="ECO:0000256" key="1">
    <source>
        <dbReference type="ARBA" id="ARBA00003257"/>
    </source>
</evidence>
<dbReference type="GO" id="GO:0048039">
    <property type="term" value="F:ubiquinone binding"/>
    <property type="evidence" value="ECO:0007669"/>
    <property type="project" value="TreeGrafter"/>
</dbReference>
<dbReference type="STRING" id="691883.A0A058YYV1"/>
<feature type="transmembrane region" description="Helical" evidence="7">
    <location>
        <begin position="141"/>
        <end position="162"/>
    </location>
</feature>
<evidence type="ECO:0000313" key="10">
    <source>
        <dbReference type="Proteomes" id="UP000030693"/>
    </source>
</evidence>
<sequence>MTFSINPLFGLVLFPLIIVVHSILFKSKLEKDNFTKEALIISSAITPLYSLYCLLLGHEDFSSILNGYTLNFVVSVFPFEGIVTFLLDKFSLIFVVLTAFTVHICMFVNYNMSNKKYVEMFILLMLIQSILTLAFLTNNIIAFYMLFELVLIPIFFIIGIWGSRNRKVLAAFQLFLYTLFGSLFMVFAIAYIYVTKGTLVLNDLIGTDWSFLEERLLWCAFFLAFAIKIPMVPFHTWLPEAHVEAPTSGSVLLAALLLKLGTFGLIKYSLALFPDASWYFAPFVYLVSLISILYSSLTTLRQIDLKKIIAYSSVGHMNFITLGIFSFNVQGLDGALLIMVSHAFISSTLFILVGSLYDKYHTRVLKYYRGLTVFMPILSTVFFIAVLGNLSMPGTSNFVGEFLILIGTFQKSPTTAVIAGLSIISTAAYSIWLYNRVFMGRLSIHIHQTRDINYDMTLPVSIVLIFLFIGLGVYPKILLESHMTPLLIKTQL</sequence>
<keyword evidence="7 9" id="KW-0830">Ubiquinone</keyword>
<dbReference type="EMBL" id="KK198107">
    <property type="protein sequence ID" value="KCV67174.1"/>
    <property type="molecule type" value="Genomic_DNA"/>
</dbReference>
<evidence type="ECO:0000256" key="4">
    <source>
        <dbReference type="ARBA" id="ARBA00022692"/>
    </source>
</evidence>
<feature type="transmembrane region" description="Helical" evidence="7">
    <location>
        <begin position="456"/>
        <end position="474"/>
    </location>
</feature>
<feature type="transmembrane region" description="Helical" evidence="7">
    <location>
        <begin position="250"/>
        <end position="270"/>
    </location>
</feature>
<keyword evidence="7" id="KW-0813">Transport</keyword>
<dbReference type="GO" id="GO:0003954">
    <property type="term" value="F:NADH dehydrogenase activity"/>
    <property type="evidence" value="ECO:0007669"/>
    <property type="project" value="TreeGrafter"/>
</dbReference>
<geneLocation type="mitochondrion" evidence="9"/>
<feature type="transmembrane region" description="Helical" evidence="7">
    <location>
        <begin position="335"/>
        <end position="357"/>
    </location>
</feature>
<gene>
    <name evidence="9" type="ORF">H696_09018</name>
</gene>
<comment type="subcellular location">
    <subcellularLocation>
        <location evidence="2">Membrane</location>
        <topology evidence="2">Multi-pass membrane protein</topology>
    </subcellularLocation>
    <subcellularLocation>
        <location evidence="7">Mitochondrion membrane</location>
        <topology evidence="7">Multi-pass membrane protein</topology>
    </subcellularLocation>
</comment>
<evidence type="ECO:0000256" key="3">
    <source>
        <dbReference type="ARBA" id="ARBA00009025"/>
    </source>
</evidence>
<keyword evidence="7" id="KW-0249">Electron transport</keyword>
<organism evidence="9">
    <name type="scientific">Fonticula alba</name>
    <name type="common">Slime mold</name>
    <dbReference type="NCBI Taxonomy" id="691883"/>
    <lineage>
        <taxon>Eukaryota</taxon>
        <taxon>Rotosphaerida</taxon>
        <taxon>Fonticulaceae</taxon>
        <taxon>Fonticula</taxon>
    </lineage>
</organism>
<keyword evidence="7 9" id="KW-0496">Mitochondrion</keyword>
<dbReference type="PANTHER" id="PTHR43507:SF1">
    <property type="entry name" value="NADH-UBIQUINONE OXIDOREDUCTASE CHAIN 4"/>
    <property type="match status" value="1"/>
</dbReference>
<keyword evidence="4 7" id="KW-0812">Transmembrane</keyword>
<dbReference type="OMA" id="ITRWGNQ"/>
<dbReference type="InterPro" id="IPR010227">
    <property type="entry name" value="NADH_Q_OxRdtase_chainM/4"/>
</dbReference>
<dbReference type="Pfam" id="PF00361">
    <property type="entry name" value="Proton_antipo_M"/>
    <property type="match status" value="1"/>
</dbReference>
<protein>
    <recommendedName>
        <fullName evidence="7">NADH-ubiquinone oxidoreductase chain 4</fullName>
        <ecNumber evidence="7">7.1.1.2</ecNumber>
    </recommendedName>
</protein>
<dbReference type="PANTHER" id="PTHR43507">
    <property type="entry name" value="NADH-UBIQUINONE OXIDOREDUCTASE CHAIN 4"/>
    <property type="match status" value="1"/>
</dbReference>
<dbReference type="GO" id="GO:0042773">
    <property type="term" value="P:ATP synthesis coupled electron transport"/>
    <property type="evidence" value="ECO:0007669"/>
    <property type="project" value="InterPro"/>
</dbReference>
<evidence type="ECO:0000256" key="7">
    <source>
        <dbReference type="RuleBase" id="RU003297"/>
    </source>
</evidence>
<dbReference type="PRINTS" id="PR01437">
    <property type="entry name" value="NUOXDRDTASE4"/>
</dbReference>
<feature type="transmembrane region" description="Helical" evidence="7">
    <location>
        <begin position="308"/>
        <end position="329"/>
    </location>
</feature>
<evidence type="ECO:0000256" key="5">
    <source>
        <dbReference type="ARBA" id="ARBA00022989"/>
    </source>
</evidence>
<evidence type="ECO:0000259" key="8">
    <source>
        <dbReference type="Pfam" id="PF00361"/>
    </source>
</evidence>
<comment type="similarity">
    <text evidence="3 7">Belongs to the complex I subunit 4 family.</text>
</comment>
<keyword evidence="7" id="KW-0520">NAD</keyword>
<feature type="transmembrane region" description="Helical" evidence="7">
    <location>
        <begin position="369"/>
        <end position="392"/>
    </location>
</feature>
<feature type="transmembrane region" description="Helical" evidence="7">
    <location>
        <begin position="68"/>
        <end position="86"/>
    </location>
</feature>
<reference evidence="9" key="1">
    <citation type="submission" date="2013-04" db="EMBL/GenBank/DDBJ databases">
        <title>The Genome Sequence of Fonticula alba ATCC 38817.</title>
        <authorList>
            <consortium name="The Broad Institute Genomics Platform"/>
            <person name="Russ C."/>
            <person name="Cuomo C."/>
            <person name="Burger G."/>
            <person name="Gray M.W."/>
            <person name="Holland P.W.H."/>
            <person name="King N."/>
            <person name="Lang F.B.F."/>
            <person name="Roger A.J."/>
            <person name="Ruiz-Trillo I."/>
            <person name="Brown M."/>
            <person name="Walker B."/>
            <person name="Young S."/>
            <person name="Zeng Q."/>
            <person name="Gargeya S."/>
            <person name="Fitzgerald M."/>
            <person name="Haas B."/>
            <person name="Abouelleil A."/>
            <person name="Allen A.W."/>
            <person name="Alvarado L."/>
            <person name="Arachchi H.M."/>
            <person name="Berlin A.M."/>
            <person name="Chapman S.B."/>
            <person name="Gainer-Dewar J."/>
            <person name="Goldberg J."/>
            <person name="Griggs A."/>
            <person name="Gujja S."/>
            <person name="Hansen M."/>
            <person name="Howarth C."/>
            <person name="Imamovic A."/>
            <person name="Ireland A."/>
            <person name="Larimer J."/>
            <person name="McCowan C."/>
            <person name="Murphy C."/>
            <person name="Pearson M."/>
            <person name="Poon T.W."/>
            <person name="Priest M."/>
            <person name="Roberts A."/>
            <person name="Saif S."/>
            <person name="Shea T."/>
            <person name="Sisk P."/>
            <person name="Sykes S."/>
            <person name="Wortman J."/>
            <person name="Nusbaum C."/>
            <person name="Birren B."/>
        </authorList>
    </citation>
    <scope>NUCLEOTIDE SEQUENCE [LARGE SCALE GENOMIC DNA]</scope>
    <source>
        <strain evidence="9">ATCC 38817</strain>
    </source>
</reference>
<comment type="function">
    <text evidence="7">Core subunit of the mitochondrial membrane respiratory chain NADH dehydrogenase (Complex I) which catalyzes electron transfer from NADH through the respiratory chain, using ubiquinone as an electron acceptor. Essential for the catalytic activity and assembly of complex I.</text>
</comment>
<dbReference type="RefSeq" id="XP_009498424.1">
    <property type="nucleotide sequence ID" value="NW_009243184.1"/>
</dbReference>
<feature type="transmembrane region" description="Helical" evidence="7">
    <location>
        <begin position="92"/>
        <end position="110"/>
    </location>
</feature>
<dbReference type="GeneID" id="20531135"/>
<dbReference type="OrthoDB" id="564260at2759"/>
<dbReference type="InterPro" id="IPR001750">
    <property type="entry name" value="ND/Mrp_TM"/>
</dbReference>
<keyword evidence="7" id="KW-0679">Respiratory chain</keyword>
<evidence type="ECO:0000313" key="9">
    <source>
        <dbReference type="EMBL" id="KCV67174.1"/>
    </source>
</evidence>
<keyword evidence="10" id="KW-1185">Reference proteome</keyword>
<dbReference type="NCBIfam" id="TIGR01972">
    <property type="entry name" value="NDH_I_M"/>
    <property type="match status" value="1"/>
</dbReference>
<accession>A0A058YYV1</accession>
<dbReference type="InterPro" id="IPR003918">
    <property type="entry name" value="NADH_UbQ_OxRdtase"/>
</dbReference>
<feature type="transmembrane region" description="Helical" evidence="7">
    <location>
        <begin position="412"/>
        <end position="435"/>
    </location>
</feature>
<feature type="domain" description="NADH:quinone oxidoreductase/Mrp antiporter transmembrane" evidence="8">
    <location>
        <begin position="138"/>
        <end position="421"/>
    </location>
</feature>
<feature type="transmembrane region" description="Helical" evidence="7">
    <location>
        <begin position="174"/>
        <end position="195"/>
    </location>
</feature>
<dbReference type="GO" id="GO:0031966">
    <property type="term" value="C:mitochondrial membrane"/>
    <property type="evidence" value="ECO:0007669"/>
    <property type="project" value="UniProtKB-SubCell"/>
</dbReference>
<evidence type="ECO:0000256" key="2">
    <source>
        <dbReference type="ARBA" id="ARBA00004141"/>
    </source>
</evidence>
<feature type="transmembrane region" description="Helical" evidence="7">
    <location>
        <begin position="276"/>
        <end position="296"/>
    </location>
</feature>
<dbReference type="GO" id="GO:0008137">
    <property type="term" value="F:NADH dehydrogenase (ubiquinone) activity"/>
    <property type="evidence" value="ECO:0007669"/>
    <property type="project" value="UniProtKB-UniRule"/>
</dbReference>
<comment type="function">
    <text evidence="1">Core subunit of the mitochondrial membrane respiratory chain NADH dehydrogenase (Complex I) that is believed to belong to the minimal assembly required for catalysis. Complex I functions in the transfer of electrons from NADH to the respiratory chain. The immediate electron acceptor for the enzyme is believed to be ubiquinone.</text>
</comment>
<evidence type="ECO:0000256" key="6">
    <source>
        <dbReference type="ARBA" id="ARBA00023136"/>
    </source>
</evidence>
<feature type="transmembrane region" description="Helical" evidence="7">
    <location>
        <begin position="38"/>
        <end position="56"/>
    </location>
</feature>
<feature type="transmembrane region" description="Helical" evidence="7">
    <location>
        <begin position="117"/>
        <end position="135"/>
    </location>
</feature>
<keyword evidence="6 7" id="KW-0472">Membrane</keyword>
<dbReference type="GO" id="GO:0015990">
    <property type="term" value="P:electron transport coupled proton transport"/>
    <property type="evidence" value="ECO:0007669"/>
    <property type="project" value="TreeGrafter"/>
</dbReference>
<dbReference type="AlphaFoldDB" id="A0A058YYV1"/>
<feature type="transmembrane region" description="Helical" evidence="7">
    <location>
        <begin position="215"/>
        <end position="238"/>
    </location>
</feature>
<dbReference type="Proteomes" id="UP000030693">
    <property type="component" value="Unassembled WGS sequence"/>
</dbReference>
<proteinExistence type="inferred from homology"/>
<keyword evidence="5 7" id="KW-1133">Transmembrane helix</keyword>
<comment type="catalytic activity">
    <reaction evidence="7">
        <text>a ubiquinone + NADH + 5 H(+)(in) = a ubiquinol + NAD(+) + 4 H(+)(out)</text>
        <dbReference type="Rhea" id="RHEA:29091"/>
        <dbReference type="Rhea" id="RHEA-COMP:9565"/>
        <dbReference type="Rhea" id="RHEA-COMP:9566"/>
        <dbReference type="ChEBI" id="CHEBI:15378"/>
        <dbReference type="ChEBI" id="CHEBI:16389"/>
        <dbReference type="ChEBI" id="CHEBI:17976"/>
        <dbReference type="ChEBI" id="CHEBI:57540"/>
        <dbReference type="ChEBI" id="CHEBI:57945"/>
        <dbReference type="EC" id="7.1.1.2"/>
    </reaction>
</comment>
<dbReference type="EC" id="7.1.1.2" evidence="7"/>